<accession>A0A6N2MU46</accession>
<evidence type="ECO:0000313" key="1">
    <source>
        <dbReference type="EMBL" id="VFU53085.1"/>
    </source>
</evidence>
<dbReference type="EMBL" id="CAADRP010001818">
    <property type="protein sequence ID" value="VFU53085.1"/>
    <property type="molecule type" value="Genomic_DNA"/>
</dbReference>
<sequence>MSTYDTRKAEIVAKGKRNITTNRRFPFFILSVRFKARLSSSFLEGGRYLNLHRHQKGYNSIELKEPEPEP</sequence>
<gene>
    <name evidence="1" type="ORF">SVIM_LOCUS367939</name>
</gene>
<name>A0A6N2MU46_SALVM</name>
<protein>
    <submittedName>
        <fullName evidence="1">Uncharacterized protein</fullName>
    </submittedName>
</protein>
<organism evidence="1">
    <name type="scientific">Salix viminalis</name>
    <name type="common">Common osier</name>
    <name type="synonym">Basket willow</name>
    <dbReference type="NCBI Taxonomy" id="40686"/>
    <lineage>
        <taxon>Eukaryota</taxon>
        <taxon>Viridiplantae</taxon>
        <taxon>Streptophyta</taxon>
        <taxon>Embryophyta</taxon>
        <taxon>Tracheophyta</taxon>
        <taxon>Spermatophyta</taxon>
        <taxon>Magnoliopsida</taxon>
        <taxon>eudicotyledons</taxon>
        <taxon>Gunneridae</taxon>
        <taxon>Pentapetalae</taxon>
        <taxon>rosids</taxon>
        <taxon>fabids</taxon>
        <taxon>Malpighiales</taxon>
        <taxon>Salicaceae</taxon>
        <taxon>Saliceae</taxon>
        <taxon>Salix</taxon>
    </lineage>
</organism>
<dbReference type="AlphaFoldDB" id="A0A6N2MU46"/>
<reference evidence="1" key="1">
    <citation type="submission" date="2019-03" db="EMBL/GenBank/DDBJ databases">
        <authorList>
            <person name="Mank J."/>
            <person name="Almeida P."/>
        </authorList>
    </citation>
    <scope>NUCLEOTIDE SEQUENCE</scope>
    <source>
        <strain evidence="1">78183</strain>
    </source>
</reference>
<proteinExistence type="predicted"/>